<dbReference type="Proteomes" id="UP000276568">
    <property type="component" value="Unassembled WGS sequence"/>
</dbReference>
<dbReference type="AlphaFoldDB" id="A0A3N0HZB5"/>
<accession>A0A3N0HZB5</accession>
<organism evidence="1 2">
    <name type="scientific">Absicoccus porci</name>
    <dbReference type="NCBI Taxonomy" id="2486576"/>
    <lineage>
        <taxon>Bacteria</taxon>
        <taxon>Bacillati</taxon>
        <taxon>Bacillota</taxon>
        <taxon>Erysipelotrichia</taxon>
        <taxon>Erysipelotrichales</taxon>
        <taxon>Erysipelotrichaceae</taxon>
        <taxon>Absicoccus</taxon>
    </lineage>
</organism>
<dbReference type="RefSeq" id="WP_128520045.1">
    <property type="nucleotide sequence ID" value="NZ_RJQC01000002.1"/>
</dbReference>
<proteinExistence type="predicted"/>
<gene>
    <name evidence="1" type="ORF">EDX97_04745</name>
</gene>
<protein>
    <submittedName>
        <fullName evidence="1">DUF1015 domain-containing protein</fullName>
    </submittedName>
</protein>
<dbReference type="PANTHER" id="PTHR36454">
    <property type="entry name" value="LMO2823 PROTEIN"/>
    <property type="match status" value="1"/>
</dbReference>
<dbReference type="Pfam" id="PF06245">
    <property type="entry name" value="DUF1015"/>
    <property type="match status" value="1"/>
</dbReference>
<evidence type="ECO:0000313" key="1">
    <source>
        <dbReference type="EMBL" id="RNM30115.1"/>
    </source>
</evidence>
<dbReference type="EMBL" id="RJQC01000002">
    <property type="protein sequence ID" value="RNM30115.1"/>
    <property type="molecule type" value="Genomic_DNA"/>
</dbReference>
<reference evidence="1 2" key="1">
    <citation type="submission" date="2018-11" db="EMBL/GenBank/DDBJ databases">
        <title>Clostridium sp. nov., a member of the family Erysipelotrichaceae isolated from pig faeces.</title>
        <authorList>
            <person name="Chang Y.-H."/>
        </authorList>
    </citation>
    <scope>NUCLEOTIDE SEQUENCE [LARGE SCALE GENOMIC DNA]</scope>
    <source>
        <strain evidence="1 2">YH-panp20</strain>
    </source>
</reference>
<dbReference type="InterPro" id="IPR008323">
    <property type="entry name" value="UCP033563"/>
</dbReference>
<sequence length="410" mass="47562">MTIIKPFRAIRPSQEMAPRIASLPYDVFSRAEARTYVETHPYTFLGIDRPETQFEPTHDMYANDVYEKAKEMIETYKDKGFFIQDPDPCFYIYELTMAGRSQTGIVGLSSIDDYLQGICRKHENTVKEKLADRIHHVDITSTQTGPIFLAYRKNEPLQALIQSIKETQPIYDFDKEDGVHHRVWIVKKTIPIEEAFHKIPYTYIADGHHRCESAVQVGLKRRKEHPNYTGKEEFNFFLSVAFCEEELRIFDYNRFVKDLNGLSVDVFMNHLNQFYTISPLSYSHHPNQKGEVCMYIENQWYDLVEKNPNTTDPVLSLDVSYLQEHVLGPILGIGDPRTNPRIEFIGGIRGLNTLQEKVNAQDHPCVAFAMYPTRIQELFAVADANRLMPPKSTWFEPKLLSGLFLHEIEQ</sequence>
<name>A0A3N0HZB5_9FIRM</name>
<dbReference type="PIRSF" id="PIRSF033563">
    <property type="entry name" value="UCP033563"/>
    <property type="match status" value="1"/>
</dbReference>
<comment type="caution">
    <text evidence="1">The sequence shown here is derived from an EMBL/GenBank/DDBJ whole genome shotgun (WGS) entry which is preliminary data.</text>
</comment>
<evidence type="ECO:0000313" key="2">
    <source>
        <dbReference type="Proteomes" id="UP000276568"/>
    </source>
</evidence>
<dbReference type="PANTHER" id="PTHR36454:SF1">
    <property type="entry name" value="DUF1015 DOMAIN-CONTAINING PROTEIN"/>
    <property type="match status" value="1"/>
</dbReference>
<keyword evidence="2" id="KW-1185">Reference proteome</keyword>
<dbReference type="OrthoDB" id="9781616at2"/>